<name>A0ABV5AK00_9BACL</name>
<keyword evidence="1" id="KW-0812">Transmembrane</keyword>
<comment type="caution">
    <text evidence="2">The sequence shown here is derived from an EMBL/GenBank/DDBJ whole genome shotgun (WGS) entry which is preliminary data.</text>
</comment>
<feature type="transmembrane region" description="Helical" evidence="1">
    <location>
        <begin position="100"/>
        <end position="118"/>
    </location>
</feature>
<dbReference type="InterPro" id="IPR048147">
    <property type="entry name" value="CBO0543-like"/>
</dbReference>
<evidence type="ECO:0000313" key="3">
    <source>
        <dbReference type="Proteomes" id="UP001579974"/>
    </source>
</evidence>
<protein>
    <submittedName>
        <fullName evidence="2">CBO0543 family protein</fullName>
    </submittedName>
</protein>
<evidence type="ECO:0000313" key="2">
    <source>
        <dbReference type="EMBL" id="MFB5192607.1"/>
    </source>
</evidence>
<organism evidence="2 3">
    <name type="scientific">Alicyclobacillus fastidiosus</name>
    <dbReference type="NCBI Taxonomy" id="392011"/>
    <lineage>
        <taxon>Bacteria</taxon>
        <taxon>Bacillati</taxon>
        <taxon>Bacillota</taxon>
        <taxon>Bacilli</taxon>
        <taxon>Bacillales</taxon>
        <taxon>Alicyclobacillaceae</taxon>
        <taxon>Alicyclobacillus</taxon>
    </lineage>
</organism>
<dbReference type="EMBL" id="JBDXSU010000025">
    <property type="protein sequence ID" value="MFB5192607.1"/>
    <property type="molecule type" value="Genomic_DNA"/>
</dbReference>
<keyword evidence="3" id="KW-1185">Reference proteome</keyword>
<feature type="transmembrane region" description="Helical" evidence="1">
    <location>
        <begin position="62"/>
        <end position="80"/>
    </location>
</feature>
<dbReference type="Proteomes" id="UP001579974">
    <property type="component" value="Unassembled WGS sequence"/>
</dbReference>
<feature type="transmembrane region" description="Helical" evidence="1">
    <location>
        <begin position="156"/>
        <end position="174"/>
    </location>
</feature>
<gene>
    <name evidence="2" type="ORF">KKP3000_001816</name>
</gene>
<evidence type="ECO:0000256" key="1">
    <source>
        <dbReference type="SAM" id="Phobius"/>
    </source>
</evidence>
<proteinExistence type="predicted"/>
<dbReference type="NCBIfam" id="NF041644">
    <property type="entry name" value="CBO0543_fam"/>
    <property type="match status" value="1"/>
</dbReference>
<feature type="transmembrane region" description="Helical" evidence="1">
    <location>
        <begin position="34"/>
        <end position="53"/>
    </location>
</feature>
<keyword evidence="1" id="KW-0472">Membrane</keyword>
<sequence length="184" mass="21943">MSLALQVIDHNVNQTTELIHEKMQIWIHYELFTWRWWLGVFFSIVPWAVWYVLTRRNSMRDRLLFVGFMVSLIAVALDVLGDQYGLWHYRFNVVPIIPTYFPWDLTLMPITVMFFLQITPNANPLLKSVVFALASSLIGEPVFYWMDIYNPIHWKFAYSIPIQIAIFLIAYYFCKTRSKFAPYE</sequence>
<reference evidence="2 3" key="1">
    <citation type="journal article" date="2024" name="Int. J. Mol. Sci.">
        <title>Exploration of Alicyclobacillus spp. Genome in Search of Antibiotic Resistance.</title>
        <authorList>
            <person name="Bucka-Kolendo J."/>
            <person name="Kiousi D.E."/>
            <person name="Dekowska A."/>
            <person name="Mikolajczuk-Szczyrba A."/>
            <person name="Karadedos D.M."/>
            <person name="Michael P."/>
            <person name="Galanis A."/>
            <person name="Sokolowska B."/>
        </authorList>
    </citation>
    <scope>NUCLEOTIDE SEQUENCE [LARGE SCALE GENOMIC DNA]</scope>
    <source>
        <strain evidence="2 3">KKP 3000</strain>
    </source>
</reference>
<dbReference type="RefSeq" id="WP_275475928.1">
    <property type="nucleotide sequence ID" value="NZ_CP162940.1"/>
</dbReference>
<keyword evidence="1" id="KW-1133">Transmembrane helix</keyword>
<feature type="transmembrane region" description="Helical" evidence="1">
    <location>
        <begin position="125"/>
        <end position="144"/>
    </location>
</feature>
<accession>A0ABV5AK00</accession>